<dbReference type="OrthoDB" id="9768470at2"/>
<keyword evidence="4" id="KW-0798">TonB box</keyword>
<feature type="region of interest" description="Disordered" evidence="5">
    <location>
        <begin position="27"/>
        <end position="64"/>
    </location>
</feature>
<dbReference type="Pfam" id="PF07715">
    <property type="entry name" value="Plug"/>
    <property type="match status" value="1"/>
</dbReference>
<comment type="similarity">
    <text evidence="4">Belongs to the TonB-dependent receptor family.</text>
</comment>
<keyword evidence="3" id="KW-0998">Cell outer membrane</keyword>
<keyword evidence="2 4" id="KW-0472">Membrane</keyword>
<evidence type="ECO:0000256" key="6">
    <source>
        <dbReference type="SAM" id="SignalP"/>
    </source>
</evidence>
<feature type="signal peptide" evidence="6">
    <location>
        <begin position="1"/>
        <end position="24"/>
    </location>
</feature>
<feature type="domain" description="TonB-dependent receptor-like beta-barrel" evidence="7">
    <location>
        <begin position="409"/>
        <end position="867"/>
    </location>
</feature>
<evidence type="ECO:0000256" key="1">
    <source>
        <dbReference type="ARBA" id="ARBA00004442"/>
    </source>
</evidence>
<feature type="chain" id="PRO_5020774682" evidence="6">
    <location>
        <begin position="25"/>
        <end position="903"/>
    </location>
</feature>
<evidence type="ECO:0000256" key="2">
    <source>
        <dbReference type="ARBA" id="ARBA00023136"/>
    </source>
</evidence>
<evidence type="ECO:0000259" key="8">
    <source>
        <dbReference type="Pfam" id="PF07715"/>
    </source>
</evidence>
<feature type="compositionally biased region" description="Low complexity" evidence="5">
    <location>
        <begin position="27"/>
        <end position="46"/>
    </location>
</feature>
<comment type="caution">
    <text evidence="9">The sequence shown here is derived from an EMBL/GenBank/DDBJ whole genome shotgun (WGS) entry which is preliminary data.</text>
</comment>
<evidence type="ECO:0000256" key="3">
    <source>
        <dbReference type="ARBA" id="ARBA00023237"/>
    </source>
</evidence>
<protein>
    <submittedName>
        <fullName evidence="9">TonB-dependent receptor</fullName>
    </submittedName>
</protein>
<dbReference type="InterPro" id="IPR000531">
    <property type="entry name" value="Beta-barrel_TonB"/>
</dbReference>
<dbReference type="InterPro" id="IPR036942">
    <property type="entry name" value="Beta-barrel_TonB_sf"/>
</dbReference>
<evidence type="ECO:0000256" key="4">
    <source>
        <dbReference type="RuleBase" id="RU003357"/>
    </source>
</evidence>
<dbReference type="AlphaFoldDB" id="A0A4R6FS04"/>
<keyword evidence="6" id="KW-0732">Signal</keyword>
<dbReference type="EMBL" id="SNWD01000003">
    <property type="protein sequence ID" value="TDN84452.1"/>
    <property type="molecule type" value="Genomic_DNA"/>
</dbReference>
<keyword evidence="9" id="KW-0675">Receptor</keyword>
<gene>
    <name evidence="9" type="ORF">EV664_10393</name>
</gene>
<organism evidence="9 10">
    <name type="scientific">Stakelama pacifica</name>
    <dbReference type="NCBI Taxonomy" id="517720"/>
    <lineage>
        <taxon>Bacteria</taxon>
        <taxon>Pseudomonadati</taxon>
        <taxon>Pseudomonadota</taxon>
        <taxon>Alphaproteobacteria</taxon>
        <taxon>Sphingomonadales</taxon>
        <taxon>Sphingomonadaceae</taxon>
        <taxon>Stakelama</taxon>
    </lineage>
</organism>
<evidence type="ECO:0000313" key="9">
    <source>
        <dbReference type="EMBL" id="TDN84452.1"/>
    </source>
</evidence>
<dbReference type="Pfam" id="PF00593">
    <property type="entry name" value="TonB_dep_Rec_b-barrel"/>
    <property type="match status" value="1"/>
</dbReference>
<dbReference type="Gene3D" id="2.40.170.20">
    <property type="entry name" value="TonB-dependent receptor, beta-barrel domain"/>
    <property type="match status" value="1"/>
</dbReference>
<dbReference type="PANTHER" id="PTHR40980:SF5">
    <property type="entry name" value="TONB-DEPENDENT RECEPTOR"/>
    <property type="match status" value="1"/>
</dbReference>
<evidence type="ECO:0000256" key="5">
    <source>
        <dbReference type="SAM" id="MobiDB-lite"/>
    </source>
</evidence>
<proteinExistence type="inferred from homology"/>
<feature type="domain" description="TonB-dependent receptor plug" evidence="8">
    <location>
        <begin position="79"/>
        <end position="180"/>
    </location>
</feature>
<dbReference type="SUPFAM" id="SSF56935">
    <property type="entry name" value="Porins"/>
    <property type="match status" value="1"/>
</dbReference>
<name>A0A4R6FS04_9SPHN</name>
<dbReference type="Proteomes" id="UP000295493">
    <property type="component" value="Unassembled WGS sequence"/>
</dbReference>
<reference evidence="9 10" key="1">
    <citation type="submission" date="2019-03" db="EMBL/GenBank/DDBJ databases">
        <title>Genomic Encyclopedia of Type Strains, Phase IV (KMG-IV): sequencing the most valuable type-strain genomes for metagenomic binning, comparative biology and taxonomic classification.</title>
        <authorList>
            <person name="Goeker M."/>
        </authorList>
    </citation>
    <scope>NUCLEOTIDE SEQUENCE [LARGE SCALE GENOMIC DNA]</scope>
    <source>
        <strain evidence="9 10">DSM 25059</strain>
    </source>
</reference>
<dbReference type="InterPro" id="IPR037066">
    <property type="entry name" value="Plug_dom_sf"/>
</dbReference>
<evidence type="ECO:0000313" key="10">
    <source>
        <dbReference type="Proteomes" id="UP000295493"/>
    </source>
</evidence>
<comment type="subcellular location">
    <subcellularLocation>
        <location evidence="1 4">Cell outer membrane</location>
    </subcellularLocation>
</comment>
<dbReference type="GO" id="GO:0009279">
    <property type="term" value="C:cell outer membrane"/>
    <property type="evidence" value="ECO:0007669"/>
    <property type="project" value="UniProtKB-SubCell"/>
</dbReference>
<sequence length="903" mass="98927">MKKPIAFGTLLLITTQFTAPAVLAQTAGSATGAQSAPTTAAPPQDDQSQDEEVEVSTPGYDPSSAEDIVVVGRNIPNQVRATPQVLSVLSTEDIARTGEGDIAGALSRVTGLSVVNSGFVFVRGLGDRYSLAMLNGSPLPSPEPLRRTVPLDIFPTEIVGSALVQKSYSVNYPGEFGGGVINLTTRAIPDKTFLKVGGSIAADTETTSELGYVYDGGGHDWNGYDDGTRNVPSFIRDLGLGQGSSAFLTTNQIAQMDNSRTTVLQANHHLPANFGANLSFGTSTDIGSGRLGVIAAGNFSNTFRTRDTIQQDTTAPSGQKRNDFDAVITDNRIVTNGLLGLGAELGRQRIRWTNVYIHDTLKQGRLAAATNYTNSSGDPIVQQNTNWYERQLIESQLTGEFKIGDLGLDLRGAYANTKRKAPYEREFQYKFDRDDGVYENALNQTAFSFANVNFSDLNEDLWSGQADLSYKLPTARPTTLSAGYYYSDTNRDSTRFSFEYRTKAGGSLQAPYSYLRPDQLFSDTVLFDSCDDAEGCITATNTSANQGAARYQGKLRIHAGYGQIESELADGLRATVGIRYEDALEEVITGSTVFSGTRLNLDHWLPAATITWNFAPDMQFRVAGSKTIARPQFRELAPQFYQDFESTRRFIGNPYLTDTELKNAEARFEWYFADQQSVSIAGFYKHLNKPIETVSFFTSQDNPVLTGFSYAPAADLYGAEVEATKYFPLDWVGSAFGTRRAFIIANYTYTQSKLKVGTEDVPTPLSSGTVNYVAANTIYRDGAPLTGQSDHLVNLQLGVEDTESLSQITLLASYASKRVTARGAQYDGLNTLPDTYEYPGVQLDLVARQGFMVAGTEFELKLEGRNLLHTKYKEYQDFGDNGRVYFNRYDRGRIYSLGLSAKF</sequence>
<dbReference type="InterPro" id="IPR012910">
    <property type="entry name" value="Plug_dom"/>
</dbReference>
<dbReference type="Gene3D" id="2.170.130.10">
    <property type="entry name" value="TonB-dependent receptor, plug domain"/>
    <property type="match status" value="1"/>
</dbReference>
<dbReference type="PANTHER" id="PTHR40980">
    <property type="entry name" value="PLUG DOMAIN-CONTAINING PROTEIN"/>
    <property type="match status" value="1"/>
</dbReference>
<accession>A0A4R6FS04</accession>
<evidence type="ECO:0000259" key="7">
    <source>
        <dbReference type="Pfam" id="PF00593"/>
    </source>
</evidence>
<keyword evidence="10" id="KW-1185">Reference proteome</keyword>
<dbReference type="RefSeq" id="WP_133494849.1">
    <property type="nucleotide sequence ID" value="NZ_BMLU01000003.1"/>
</dbReference>